<dbReference type="RefSeq" id="WP_074299053.1">
    <property type="nucleotide sequence ID" value="NZ_FSRU01000002.1"/>
</dbReference>
<sequence>MDKFLTTNAVPRDQRLEYWTDLICDSYVNLSCSRPGDGEFAGSIRTREIASLNLSVVASNTQSVLRTQGHIARESNDFFLVSIQSLGVGVVRQDGREAMLSPGDFALYDSTRPYELYFPDDFEQIVLKLPGMQLRHALRETERLTATAVSGREGAGHLLINMIKTLWEDSKSLQPTSALAIANGVISVLVAGLQTISPFDPPPLSSLANYHLARIKALIDTDLGDPQLSVSSIAAKLTLSTTHIHRLFQNESVRPSQYIWLRRLEACSRDLLDASFAAKPIGEIGYRRGFSDAAHFSRAFREHFGCSPRDWRQRGAQSVIDAGVGGP</sequence>
<dbReference type="SMART" id="SM00342">
    <property type="entry name" value="HTH_ARAC"/>
    <property type="match status" value="1"/>
</dbReference>
<dbReference type="GO" id="GO:0003700">
    <property type="term" value="F:DNA-binding transcription factor activity"/>
    <property type="evidence" value="ECO:0007669"/>
    <property type="project" value="InterPro"/>
</dbReference>
<dbReference type="InterPro" id="IPR018060">
    <property type="entry name" value="HTH_AraC"/>
</dbReference>
<dbReference type="InterPro" id="IPR050204">
    <property type="entry name" value="AraC_XylS_family_regulators"/>
</dbReference>
<dbReference type="AlphaFoldDB" id="A0A1N6KQZ4"/>
<keyword evidence="3" id="KW-0804">Transcription</keyword>
<dbReference type="Pfam" id="PF12833">
    <property type="entry name" value="HTH_18"/>
    <property type="match status" value="1"/>
</dbReference>
<evidence type="ECO:0000313" key="5">
    <source>
        <dbReference type="EMBL" id="SIO58968.1"/>
    </source>
</evidence>
<dbReference type="OrthoDB" id="9178898at2"/>
<evidence type="ECO:0000256" key="3">
    <source>
        <dbReference type="ARBA" id="ARBA00023163"/>
    </source>
</evidence>
<dbReference type="EMBL" id="FSRU01000002">
    <property type="protein sequence ID" value="SIO58968.1"/>
    <property type="molecule type" value="Genomic_DNA"/>
</dbReference>
<dbReference type="PANTHER" id="PTHR46796">
    <property type="entry name" value="HTH-TYPE TRANSCRIPTIONAL ACTIVATOR RHAS-RELATED"/>
    <property type="match status" value="1"/>
</dbReference>
<dbReference type="InterPro" id="IPR009057">
    <property type="entry name" value="Homeodomain-like_sf"/>
</dbReference>
<feature type="domain" description="HTH araC/xylS-type" evidence="4">
    <location>
        <begin position="213"/>
        <end position="314"/>
    </location>
</feature>
<dbReference type="Pfam" id="PF14525">
    <property type="entry name" value="AraC_binding_2"/>
    <property type="match status" value="1"/>
</dbReference>
<dbReference type="InterPro" id="IPR035418">
    <property type="entry name" value="AraC-bd_2"/>
</dbReference>
<dbReference type="Proteomes" id="UP000185151">
    <property type="component" value="Unassembled WGS sequence"/>
</dbReference>
<evidence type="ECO:0000313" key="6">
    <source>
        <dbReference type="Proteomes" id="UP000185151"/>
    </source>
</evidence>
<keyword evidence="1" id="KW-0805">Transcription regulation</keyword>
<name>A0A1N6KQZ4_9BURK</name>
<evidence type="ECO:0000259" key="4">
    <source>
        <dbReference type="PROSITE" id="PS01124"/>
    </source>
</evidence>
<dbReference type="InterPro" id="IPR020449">
    <property type="entry name" value="Tscrpt_reg_AraC-type_HTH"/>
</dbReference>
<dbReference type="Gene3D" id="1.10.10.60">
    <property type="entry name" value="Homeodomain-like"/>
    <property type="match status" value="1"/>
</dbReference>
<dbReference type="PANTHER" id="PTHR46796:SF6">
    <property type="entry name" value="ARAC SUBFAMILY"/>
    <property type="match status" value="1"/>
</dbReference>
<dbReference type="PRINTS" id="PR00032">
    <property type="entry name" value="HTHARAC"/>
</dbReference>
<protein>
    <submittedName>
        <fullName evidence="5">Transcriptional regulator, AraC family</fullName>
    </submittedName>
</protein>
<dbReference type="GO" id="GO:0043565">
    <property type="term" value="F:sequence-specific DNA binding"/>
    <property type="evidence" value="ECO:0007669"/>
    <property type="project" value="InterPro"/>
</dbReference>
<proteinExistence type="predicted"/>
<reference evidence="5 6" key="1">
    <citation type="submission" date="2016-11" db="EMBL/GenBank/DDBJ databases">
        <authorList>
            <person name="Jaros S."/>
            <person name="Januszkiewicz K."/>
            <person name="Wedrychowicz H."/>
        </authorList>
    </citation>
    <scope>NUCLEOTIDE SEQUENCE [LARGE SCALE GENOMIC DNA]</scope>
    <source>
        <strain evidence="5 6">GAS95</strain>
    </source>
</reference>
<gene>
    <name evidence="5" type="ORF">SAMN05444165_4345</name>
</gene>
<keyword evidence="6" id="KW-1185">Reference proteome</keyword>
<accession>A0A1N6KQZ4</accession>
<keyword evidence="2" id="KW-0238">DNA-binding</keyword>
<dbReference type="PROSITE" id="PS01124">
    <property type="entry name" value="HTH_ARAC_FAMILY_2"/>
    <property type="match status" value="1"/>
</dbReference>
<evidence type="ECO:0000256" key="2">
    <source>
        <dbReference type="ARBA" id="ARBA00023125"/>
    </source>
</evidence>
<organism evidence="5 6">
    <name type="scientific">Paraburkholderia phenazinium</name>
    <dbReference type="NCBI Taxonomy" id="60549"/>
    <lineage>
        <taxon>Bacteria</taxon>
        <taxon>Pseudomonadati</taxon>
        <taxon>Pseudomonadota</taxon>
        <taxon>Betaproteobacteria</taxon>
        <taxon>Burkholderiales</taxon>
        <taxon>Burkholderiaceae</taxon>
        <taxon>Paraburkholderia</taxon>
    </lineage>
</organism>
<dbReference type="SUPFAM" id="SSF46689">
    <property type="entry name" value="Homeodomain-like"/>
    <property type="match status" value="1"/>
</dbReference>
<evidence type="ECO:0000256" key="1">
    <source>
        <dbReference type="ARBA" id="ARBA00023015"/>
    </source>
</evidence>